<dbReference type="RefSeq" id="WP_009164849.1">
    <property type="nucleotide sequence ID" value="NZ_ADFP01000069.1"/>
</dbReference>
<reference evidence="7 8" key="1">
    <citation type="submission" date="2009-12" db="EMBL/GenBank/DDBJ databases">
        <authorList>
            <person name="Shrivastava S."/>
            <person name="Madupu R."/>
            <person name="Durkin A.S."/>
            <person name="Torralba M."/>
            <person name="Methe B."/>
            <person name="Sutton G.G."/>
            <person name="Strausberg R.L."/>
            <person name="Nelson K.E."/>
        </authorList>
    </citation>
    <scope>NUCLEOTIDE SEQUENCE [LARGE SCALE GENOMIC DNA]</scope>
    <source>
        <strain evidence="7 8">W5455</strain>
    </source>
</reference>
<dbReference type="Pfam" id="PF04277">
    <property type="entry name" value="OAD_gamma"/>
    <property type="match status" value="1"/>
</dbReference>
<evidence type="ECO:0000256" key="3">
    <source>
        <dbReference type="ARBA" id="ARBA00022692"/>
    </source>
</evidence>
<keyword evidence="8" id="KW-1185">Reference proteome</keyword>
<keyword evidence="3 6" id="KW-0812">Transmembrane</keyword>
<organism evidence="7 8">
    <name type="scientific">Pyramidobacter piscolens W5455</name>
    <dbReference type="NCBI Taxonomy" id="352165"/>
    <lineage>
        <taxon>Bacteria</taxon>
        <taxon>Thermotogati</taxon>
        <taxon>Synergistota</taxon>
        <taxon>Synergistia</taxon>
        <taxon>Synergistales</taxon>
        <taxon>Dethiosulfovibrionaceae</taxon>
        <taxon>Pyramidobacter</taxon>
    </lineage>
</organism>
<keyword evidence="2" id="KW-1003">Cell membrane</keyword>
<evidence type="ECO:0000256" key="2">
    <source>
        <dbReference type="ARBA" id="ARBA00022475"/>
    </source>
</evidence>
<keyword evidence="4 6" id="KW-1133">Transmembrane helix</keyword>
<accession>A0ABP2HU45</accession>
<feature type="transmembrane region" description="Helical" evidence="6">
    <location>
        <begin position="20"/>
        <end position="44"/>
    </location>
</feature>
<sequence length="138" mass="13660">MPATGAVKTLAASFEGMGGATALSLIAFSVVFLVLAGLTLVIFAMRVVSKVAGNGKAPAAVSAPAQVAAGSVPARAGAASDDELVAVIAAAIAAQTGTTMSIRSIVPAGVHLIGRDETAWIACGRIEALQGALCDRWN</sequence>
<proteinExistence type="predicted"/>
<dbReference type="EMBL" id="ADFP01000069">
    <property type="protein sequence ID" value="EFB90693.1"/>
    <property type="molecule type" value="Genomic_DNA"/>
</dbReference>
<dbReference type="InterPro" id="IPR005899">
    <property type="entry name" value="Na_pump_deCOase"/>
</dbReference>
<evidence type="ECO:0000313" key="8">
    <source>
        <dbReference type="Proteomes" id="UP000006462"/>
    </source>
</evidence>
<comment type="subcellular location">
    <subcellularLocation>
        <location evidence="1">Cell membrane</location>
    </subcellularLocation>
</comment>
<dbReference type="Proteomes" id="UP000006462">
    <property type="component" value="Unassembled WGS sequence"/>
</dbReference>
<protein>
    <submittedName>
        <fullName evidence="7">Sodium pump decarboxylase, gamma subunit</fullName>
    </submittedName>
</protein>
<evidence type="ECO:0000256" key="5">
    <source>
        <dbReference type="ARBA" id="ARBA00023136"/>
    </source>
</evidence>
<evidence type="ECO:0000256" key="6">
    <source>
        <dbReference type="SAM" id="Phobius"/>
    </source>
</evidence>
<name>A0ABP2HU45_9BACT</name>
<comment type="caution">
    <text evidence="7">The sequence shown here is derived from an EMBL/GenBank/DDBJ whole genome shotgun (WGS) entry which is preliminary data.</text>
</comment>
<evidence type="ECO:0000256" key="1">
    <source>
        <dbReference type="ARBA" id="ARBA00004236"/>
    </source>
</evidence>
<evidence type="ECO:0000256" key="4">
    <source>
        <dbReference type="ARBA" id="ARBA00022989"/>
    </source>
</evidence>
<evidence type="ECO:0000313" key="7">
    <source>
        <dbReference type="EMBL" id="EFB90693.1"/>
    </source>
</evidence>
<gene>
    <name evidence="7" type="ORF">HMPREF7215_0561</name>
</gene>
<keyword evidence="5 6" id="KW-0472">Membrane</keyword>